<dbReference type="NCBIfam" id="TIGR00018">
    <property type="entry name" value="panC"/>
    <property type="match status" value="1"/>
</dbReference>
<keyword evidence="5 12" id="KW-0436">Ligase</keyword>
<dbReference type="PANTHER" id="PTHR21299">
    <property type="entry name" value="CYTIDYLATE KINASE/PANTOATE-BETA-ALANINE LIGASE"/>
    <property type="match status" value="1"/>
</dbReference>
<dbReference type="Pfam" id="PF02569">
    <property type="entry name" value="Pantoate_ligase"/>
    <property type="match status" value="1"/>
</dbReference>
<dbReference type="OrthoDB" id="2020436at2759"/>
<keyword evidence="13" id="KW-1185">Reference proteome</keyword>
<accession>A0A4P9WQA2</accession>
<sequence>MPLLTTATRSQYVPPKTPLVVHTVAEYRAIREQWFREGLTVGFVPTMGALHEGHLSLAHLARAKCDRVVSSIFVNPAQFSPTEDLNQYPRTLPEDLALLSSASTDVAFVPSVSEIYPAGITLNVSEQVGTFVEVRGKSHQMEGAIRPHFFRGVATVVTKLLNVTQPTHAFFGQKDGQQCAVLRSMVRDLLVPTELVVGATVREPDGLAMSSRNRYLTPGDRSAAPVLYAALEAAQHAFNAGTKDRRSLLDIANGVIAKQPGVELQYLSLANAFSLNEEEVVGPDGAILSGALLVGKTRIIDNVLLGLSTETWAR</sequence>
<dbReference type="Gene3D" id="3.30.1300.10">
    <property type="entry name" value="Pantoate-beta-alanine ligase, C-terminal domain"/>
    <property type="match status" value="1"/>
</dbReference>
<dbReference type="FunFam" id="3.40.50.620:FF:000013">
    <property type="entry name" value="Pantothenate synthetase"/>
    <property type="match status" value="1"/>
</dbReference>
<evidence type="ECO:0000256" key="7">
    <source>
        <dbReference type="ARBA" id="ARBA00022741"/>
    </source>
</evidence>
<evidence type="ECO:0000256" key="2">
    <source>
        <dbReference type="ARBA" id="ARBA00009256"/>
    </source>
</evidence>
<proteinExistence type="inferred from homology"/>
<dbReference type="PANTHER" id="PTHR21299:SF1">
    <property type="entry name" value="PANTOATE--BETA-ALANINE LIGASE"/>
    <property type="match status" value="1"/>
</dbReference>
<evidence type="ECO:0000256" key="6">
    <source>
        <dbReference type="ARBA" id="ARBA00022655"/>
    </source>
</evidence>
<dbReference type="GO" id="GO:0015940">
    <property type="term" value="P:pantothenate biosynthetic process"/>
    <property type="evidence" value="ECO:0007669"/>
    <property type="project" value="UniProtKB-UniPathway"/>
</dbReference>
<evidence type="ECO:0000313" key="12">
    <source>
        <dbReference type="EMBL" id="RKO93390.1"/>
    </source>
</evidence>
<evidence type="ECO:0000256" key="1">
    <source>
        <dbReference type="ARBA" id="ARBA00004990"/>
    </source>
</evidence>
<protein>
    <recommendedName>
        <fullName evidence="4">Pantoate--beta-alanine ligase</fullName>
        <ecNumber evidence="3">6.3.2.1</ecNumber>
    </recommendedName>
    <alternativeName>
        <fullName evidence="10">Pantoate-activating enzyme</fullName>
    </alternativeName>
    <alternativeName>
        <fullName evidence="9">Pantothenate synthetase</fullName>
    </alternativeName>
</protein>
<dbReference type="InterPro" id="IPR042176">
    <property type="entry name" value="Pantoate_ligase_C"/>
</dbReference>
<name>A0A4P9WQA2_9FUNG</name>
<dbReference type="EMBL" id="KZ994261">
    <property type="protein sequence ID" value="RKO93390.1"/>
    <property type="molecule type" value="Genomic_DNA"/>
</dbReference>
<keyword evidence="7" id="KW-0547">Nucleotide-binding</keyword>
<dbReference type="UniPathway" id="UPA00028">
    <property type="reaction ID" value="UER00005"/>
</dbReference>
<evidence type="ECO:0000256" key="5">
    <source>
        <dbReference type="ARBA" id="ARBA00022598"/>
    </source>
</evidence>
<dbReference type="CDD" id="cd00560">
    <property type="entry name" value="PanC"/>
    <property type="match status" value="1"/>
</dbReference>
<dbReference type="Gene3D" id="3.40.50.620">
    <property type="entry name" value="HUPs"/>
    <property type="match status" value="1"/>
</dbReference>
<dbReference type="GO" id="GO:0004592">
    <property type="term" value="F:pantoate-beta-alanine ligase activity"/>
    <property type="evidence" value="ECO:0007669"/>
    <property type="project" value="UniProtKB-EC"/>
</dbReference>
<reference evidence="13" key="1">
    <citation type="journal article" date="2018" name="Nat. Microbiol.">
        <title>Leveraging single-cell genomics to expand the fungal tree of life.</title>
        <authorList>
            <person name="Ahrendt S.R."/>
            <person name="Quandt C.A."/>
            <person name="Ciobanu D."/>
            <person name="Clum A."/>
            <person name="Salamov A."/>
            <person name="Andreopoulos B."/>
            <person name="Cheng J.F."/>
            <person name="Woyke T."/>
            <person name="Pelin A."/>
            <person name="Henrissat B."/>
            <person name="Reynolds N.K."/>
            <person name="Benny G.L."/>
            <person name="Smith M.E."/>
            <person name="James T.Y."/>
            <person name="Grigoriev I.V."/>
        </authorList>
    </citation>
    <scope>NUCLEOTIDE SEQUENCE [LARGE SCALE GENOMIC DNA]</scope>
</reference>
<dbReference type="InterPro" id="IPR014729">
    <property type="entry name" value="Rossmann-like_a/b/a_fold"/>
</dbReference>
<evidence type="ECO:0000313" key="13">
    <source>
        <dbReference type="Proteomes" id="UP000269721"/>
    </source>
</evidence>
<gene>
    <name evidence="12" type="ORF">BDK51DRAFT_19288</name>
</gene>
<organism evidence="12 13">
    <name type="scientific">Blyttiomyces helicus</name>
    <dbReference type="NCBI Taxonomy" id="388810"/>
    <lineage>
        <taxon>Eukaryota</taxon>
        <taxon>Fungi</taxon>
        <taxon>Fungi incertae sedis</taxon>
        <taxon>Chytridiomycota</taxon>
        <taxon>Chytridiomycota incertae sedis</taxon>
        <taxon>Chytridiomycetes</taxon>
        <taxon>Chytridiomycetes incertae sedis</taxon>
        <taxon>Blyttiomyces</taxon>
    </lineage>
</organism>
<comment type="pathway">
    <text evidence="1">Cofactor biosynthesis; (R)-pantothenate biosynthesis; (R)-pantothenate from (R)-pantoate and beta-alanine: step 1/1.</text>
</comment>
<dbReference type="SUPFAM" id="SSF52374">
    <property type="entry name" value="Nucleotidylyl transferase"/>
    <property type="match status" value="1"/>
</dbReference>
<dbReference type="GO" id="GO:0005524">
    <property type="term" value="F:ATP binding"/>
    <property type="evidence" value="ECO:0007669"/>
    <property type="project" value="UniProtKB-KW"/>
</dbReference>
<evidence type="ECO:0000256" key="4">
    <source>
        <dbReference type="ARBA" id="ARBA00015647"/>
    </source>
</evidence>
<evidence type="ECO:0000256" key="11">
    <source>
        <dbReference type="ARBA" id="ARBA00048258"/>
    </source>
</evidence>
<comment type="catalytic activity">
    <reaction evidence="11">
        <text>(R)-pantoate + beta-alanine + ATP = (R)-pantothenate + AMP + diphosphate + H(+)</text>
        <dbReference type="Rhea" id="RHEA:10912"/>
        <dbReference type="ChEBI" id="CHEBI:15378"/>
        <dbReference type="ChEBI" id="CHEBI:15980"/>
        <dbReference type="ChEBI" id="CHEBI:29032"/>
        <dbReference type="ChEBI" id="CHEBI:30616"/>
        <dbReference type="ChEBI" id="CHEBI:33019"/>
        <dbReference type="ChEBI" id="CHEBI:57966"/>
        <dbReference type="ChEBI" id="CHEBI:456215"/>
        <dbReference type="EC" id="6.3.2.1"/>
    </reaction>
</comment>
<dbReference type="AlphaFoldDB" id="A0A4P9WQA2"/>
<dbReference type="Proteomes" id="UP000269721">
    <property type="component" value="Unassembled WGS sequence"/>
</dbReference>
<dbReference type="HAMAP" id="MF_00158">
    <property type="entry name" value="PanC"/>
    <property type="match status" value="1"/>
</dbReference>
<keyword evidence="8" id="KW-0067">ATP-binding</keyword>
<evidence type="ECO:0000256" key="3">
    <source>
        <dbReference type="ARBA" id="ARBA00012219"/>
    </source>
</evidence>
<dbReference type="EC" id="6.3.2.1" evidence="3"/>
<evidence type="ECO:0000256" key="9">
    <source>
        <dbReference type="ARBA" id="ARBA00029902"/>
    </source>
</evidence>
<comment type="similarity">
    <text evidence="2">Belongs to the pantothenate synthetase family.</text>
</comment>
<dbReference type="InterPro" id="IPR003721">
    <property type="entry name" value="Pantoate_ligase"/>
</dbReference>
<evidence type="ECO:0000256" key="8">
    <source>
        <dbReference type="ARBA" id="ARBA00022840"/>
    </source>
</evidence>
<evidence type="ECO:0000256" key="10">
    <source>
        <dbReference type="ARBA" id="ARBA00032806"/>
    </source>
</evidence>
<keyword evidence="6" id="KW-0566">Pantothenate biosynthesis</keyword>